<dbReference type="EMBL" id="JADBGF010000001">
    <property type="protein sequence ID" value="MBE1601543.1"/>
    <property type="molecule type" value="Genomic_DNA"/>
</dbReference>
<evidence type="ECO:0000313" key="3">
    <source>
        <dbReference type="Proteomes" id="UP000629287"/>
    </source>
</evidence>
<keyword evidence="3" id="KW-1185">Reference proteome</keyword>
<dbReference type="SUPFAM" id="SSF54427">
    <property type="entry name" value="NTF2-like"/>
    <property type="match status" value="1"/>
</dbReference>
<dbReference type="InterPro" id="IPR037401">
    <property type="entry name" value="SnoaL-like"/>
</dbReference>
<dbReference type="Gene3D" id="3.10.450.50">
    <property type="match status" value="1"/>
</dbReference>
<feature type="domain" description="SnoaL-like" evidence="1">
    <location>
        <begin position="24"/>
        <end position="116"/>
    </location>
</feature>
<gene>
    <name evidence="2" type="ORF">H4687_007672</name>
</gene>
<comment type="caution">
    <text evidence="2">The sequence shown here is derived from an EMBL/GenBank/DDBJ whole genome shotgun (WGS) entry which is preliminary data.</text>
</comment>
<dbReference type="GeneID" id="24312793"/>
<evidence type="ECO:0000313" key="2">
    <source>
        <dbReference type="EMBL" id="MBE1601543.1"/>
    </source>
</evidence>
<dbReference type="AlphaFoldDB" id="A0A8I0P8N0"/>
<proteinExistence type="predicted"/>
<reference evidence="2 3" key="1">
    <citation type="submission" date="2020-10" db="EMBL/GenBank/DDBJ databases">
        <title>Sequencing the genomes of 1000 actinobacteria strains.</title>
        <authorList>
            <person name="Klenk H.-P."/>
        </authorList>
    </citation>
    <scope>NUCLEOTIDE SEQUENCE [LARGE SCALE GENOMIC DNA]</scope>
    <source>
        <strain evidence="2 3">DSM 41803</strain>
    </source>
</reference>
<dbReference type="GeneID" id="86832159"/>
<organism evidence="2 3">
    <name type="scientific">Streptomyces stelliscabiei</name>
    <dbReference type="NCBI Taxonomy" id="146820"/>
    <lineage>
        <taxon>Bacteria</taxon>
        <taxon>Bacillati</taxon>
        <taxon>Actinomycetota</taxon>
        <taxon>Actinomycetes</taxon>
        <taxon>Kitasatosporales</taxon>
        <taxon>Streptomycetaceae</taxon>
        <taxon>Streptomyces</taxon>
    </lineage>
</organism>
<evidence type="ECO:0000259" key="1">
    <source>
        <dbReference type="Pfam" id="PF12680"/>
    </source>
</evidence>
<dbReference type="InterPro" id="IPR032710">
    <property type="entry name" value="NTF2-like_dom_sf"/>
</dbReference>
<protein>
    <submittedName>
        <fullName evidence="2">Putative SnoaL-like aldol condensation-catalyzing enzyme</fullName>
    </submittedName>
</protein>
<dbReference type="OrthoDB" id="9182871at2"/>
<name>A0A8I0P8N0_9ACTN</name>
<dbReference type="Pfam" id="PF12680">
    <property type="entry name" value="SnoaL_2"/>
    <property type="match status" value="1"/>
</dbReference>
<accession>A0A8I0P8N0</accession>
<sequence>MSGDQSKDIVLKMMSLLVDPSTSEQAREYLTESYVQHNPNIDSGADAIIEWTKTDQARVARESMRPAPEPPVFVAEGDKVVMMLARDLPDPDDPGKTYRSYWFDMWRIEDGKLAEHWDGAPKEAG</sequence>
<dbReference type="RefSeq" id="WP_012999374.1">
    <property type="nucleotide sequence ID" value="NZ_JADBGF010000001.1"/>
</dbReference>
<dbReference type="Proteomes" id="UP000629287">
    <property type="component" value="Unassembled WGS sequence"/>
</dbReference>